<dbReference type="Pfam" id="PF02463">
    <property type="entry name" value="SMC_N"/>
    <property type="match status" value="1"/>
</dbReference>
<dbReference type="PANTHER" id="PTHR18937:SF172">
    <property type="entry name" value="STRUCTURAL MAINTENANCE OF CHROMOSOMES PROTEIN"/>
    <property type="match status" value="1"/>
</dbReference>
<dbReference type="Gene3D" id="3.40.50.300">
    <property type="entry name" value="P-loop containing nucleotide triphosphate hydrolases"/>
    <property type="match status" value="2"/>
</dbReference>
<keyword evidence="4" id="KW-0547">Nucleotide-binding</keyword>
<dbReference type="GO" id="GO:0005634">
    <property type="term" value="C:nucleus"/>
    <property type="evidence" value="ECO:0007669"/>
    <property type="project" value="UniProtKB-SubCell"/>
</dbReference>
<proteinExistence type="inferred from homology"/>
<keyword evidence="5" id="KW-0498">Mitosis</keyword>
<feature type="coiled-coil region" evidence="12">
    <location>
        <begin position="206"/>
        <end position="240"/>
    </location>
</feature>
<dbReference type="Pfam" id="PF06470">
    <property type="entry name" value="SMC_hinge"/>
    <property type="match status" value="1"/>
</dbReference>
<dbReference type="InterPro" id="IPR024704">
    <property type="entry name" value="SMC"/>
</dbReference>
<comment type="subcellular location">
    <subcellularLocation>
        <location evidence="1 11">Nucleus</location>
    </subcellularLocation>
</comment>
<dbReference type="GO" id="GO:0051301">
    <property type="term" value="P:cell division"/>
    <property type="evidence" value="ECO:0007669"/>
    <property type="project" value="UniProtKB-KW"/>
</dbReference>
<keyword evidence="3" id="KW-0132">Cell division</keyword>
<keyword evidence="10" id="KW-0131">Cell cycle</keyword>
<feature type="coiled-coil region" evidence="12">
    <location>
        <begin position="869"/>
        <end position="941"/>
    </location>
</feature>
<reference evidence="14" key="1">
    <citation type="submission" date="2020-05" db="EMBL/GenBank/DDBJ databases">
        <title>Phylogenomic resolution of chytrid fungi.</title>
        <authorList>
            <person name="Stajich J.E."/>
            <person name="Amses K."/>
            <person name="Simmons R."/>
            <person name="Seto K."/>
            <person name="Myers J."/>
            <person name="Bonds A."/>
            <person name="Quandt C.A."/>
            <person name="Barry K."/>
            <person name="Liu P."/>
            <person name="Grigoriev I."/>
            <person name="Longcore J.E."/>
            <person name="James T.Y."/>
        </authorList>
    </citation>
    <scope>NUCLEOTIDE SEQUENCE</scope>
    <source>
        <strain evidence="14">JEL0476</strain>
    </source>
</reference>
<dbReference type="PANTHER" id="PTHR18937">
    <property type="entry name" value="STRUCTURAL MAINTENANCE OF CHROMOSOMES SMC FAMILY MEMBER"/>
    <property type="match status" value="1"/>
</dbReference>
<dbReference type="InterPro" id="IPR010935">
    <property type="entry name" value="SMC_hinge"/>
</dbReference>
<dbReference type="InterPro" id="IPR027417">
    <property type="entry name" value="P-loop_NTPase"/>
</dbReference>
<dbReference type="FunFam" id="3.40.50.300:FF:000481">
    <property type="entry name" value="Structural maintenance of chromosomes 4"/>
    <property type="match status" value="1"/>
</dbReference>
<evidence type="ECO:0000256" key="4">
    <source>
        <dbReference type="ARBA" id="ARBA00022741"/>
    </source>
</evidence>
<evidence type="ECO:0000313" key="14">
    <source>
        <dbReference type="EMBL" id="KAJ3220568.1"/>
    </source>
</evidence>
<evidence type="ECO:0000256" key="5">
    <source>
        <dbReference type="ARBA" id="ARBA00022776"/>
    </source>
</evidence>
<evidence type="ECO:0000256" key="6">
    <source>
        <dbReference type="ARBA" id="ARBA00022840"/>
    </source>
</evidence>
<feature type="coiled-coil region" evidence="12">
    <location>
        <begin position="721"/>
        <end position="783"/>
    </location>
</feature>
<dbReference type="InterPro" id="IPR036277">
    <property type="entry name" value="SMC_hinge_sf"/>
</dbReference>
<evidence type="ECO:0000256" key="7">
    <source>
        <dbReference type="ARBA" id="ARBA00023054"/>
    </source>
</evidence>
<evidence type="ECO:0000256" key="1">
    <source>
        <dbReference type="ARBA" id="ARBA00004123"/>
    </source>
</evidence>
<evidence type="ECO:0000256" key="8">
    <source>
        <dbReference type="ARBA" id="ARBA00023067"/>
    </source>
</evidence>
<keyword evidence="7 12" id="KW-0175">Coiled coil</keyword>
<organism evidence="14 15">
    <name type="scientific">Clydaea vesicula</name>
    <dbReference type="NCBI Taxonomy" id="447962"/>
    <lineage>
        <taxon>Eukaryota</taxon>
        <taxon>Fungi</taxon>
        <taxon>Fungi incertae sedis</taxon>
        <taxon>Chytridiomycota</taxon>
        <taxon>Chytridiomycota incertae sedis</taxon>
        <taxon>Chytridiomycetes</taxon>
        <taxon>Lobulomycetales</taxon>
        <taxon>Lobulomycetaceae</taxon>
        <taxon>Clydaea</taxon>
    </lineage>
</organism>
<dbReference type="SUPFAM" id="SSF75553">
    <property type="entry name" value="Smc hinge domain"/>
    <property type="match status" value="1"/>
</dbReference>
<dbReference type="EMBL" id="JADGJW010000290">
    <property type="protein sequence ID" value="KAJ3220568.1"/>
    <property type="molecule type" value="Genomic_DNA"/>
</dbReference>
<dbReference type="Gene3D" id="3.30.70.1620">
    <property type="match status" value="1"/>
</dbReference>
<evidence type="ECO:0000256" key="2">
    <source>
        <dbReference type="ARBA" id="ARBA00006005"/>
    </source>
</evidence>
<dbReference type="PIRSF" id="PIRSF005719">
    <property type="entry name" value="SMC"/>
    <property type="match status" value="1"/>
</dbReference>
<evidence type="ECO:0000256" key="12">
    <source>
        <dbReference type="SAM" id="Coils"/>
    </source>
</evidence>
<dbReference type="AlphaFoldDB" id="A0AAD5U0K0"/>
<dbReference type="SUPFAM" id="SSF52540">
    <property type="entry name" value="P-loop containing nucleoside triphosphate hydrolases"/>
    <property type="match status" value="1"/>
</dbReference>
<protein>
    <recommendedName>
        <fullName evidence="11">Structural maintenance of chromosomes protein</fullName>
    </recommendedName>
</protein>
<keyword evidence="15" id="KW-1185">Reference proteome</keyword>
<keyword evidence="9 11" id="KW-0539">Nucleus</keyword>
<accession>A0AAD5U0K0</accession>
<dbReference type="Gene3D" id="1.20.1060.20">
    <property type="match status" value="1"/>
</dbReference>
<evidence type="ECO:0000256" key="9">
    <source>
        <dbReference type="ARBA" id="ARBA00023242"/>
    </source>
</evidence>
<sequence length="1225" mass="140795">MLTAEIPAKPSIDLTPVQSQNGEARIIMTNIIVENFKSYYGKKTLGPFHKSFTSIVGPNGSGKSNVIDSLLFVFGFKTNKLRQKKLSELIHSSAGAEDLPYCNVEIHFVEIFDSSDADSYQIKEGSEIIISRTAERKNERSTYRLNGKVVQYKQVQTLLLDKGVDLIHNRFLILQGEVESIAQMKPKASNANDDGLLEFLEDVIGSSLYKEDIKNLNTSVEELNQERNFKLQKVQVVQKEKEGLENGKNEAVKYIKLENYLAIKKNQLLQTENYELMLESNALHSELDKRISKLENLKLKLAEFKLILQDHQTKENVLLKDYDILKNKGNSFKVQLQNFENIEIQLREKIKFLKAKIKKNAKVITTEEAKLGEISNFLRTFQHDFNSKLDEIKDLSNKLAVEEKLLDEITEGLKDKTHVFQEDIEKKQMELAPILEELNVVNSGISVINEEKENLVKKITKVEVALNENKQQLQDLSLLKKEKLVTIKEIKSLKDSLLEKDNIIELEKKETELKKKLLMENDALQNKKTLLMASQTKGVVLRTLIQRQKEGRINGVYGRLGDLGTIDQKFDVAISTCCKRLDNIIVSKVEIGQKCIKILKDENLGRAAFICLDVIKKFTKDDMAGNFPLPRLFDLVKPKEEKFVEPFYLALGNTLVAKDLREAKQVAFGKTRYRVVTLDGQLIEASGTMSGGGNKISKGGMSSSFKAEVSKKDILILEEEFNASKKSLEDCRMRLKELESEKGSVEKELTPLELESQKVELDLNRLEENMKEIETICLDLQSEDQPDKQDMDRLTFLNETSLKKSKILSGIEGKKNSIESAIKLLHEEILRVGGTKLRVQKSKTDGLIEQIKYLEELNLKSQVENQLKIKKEKKIIENLTLKKEEQINTENEILSVDASVKENLSKLEELKCSYNEIEEEISEKEAELSEFRKDFELKNNEITALKHMESNLRNFVDEKKKRIEDLNHWKIQNEKEISELKVQCIELEEEEEMEDLIEFEEDELKKFDKEILSKDIEDITEKLEKLQPNLQVLEEYKEKLMEFKTKSRDLLEITNNRDEKLRQFELISQKRLDEFMTGFKIISQKLKEMYQMITLGGNAELELVDSLDPFSEGIIFSVMPPKKSWKNISNLSGGEKTLSSLALVFALHHYKPTPLYVMDEIDAALDFRNVSIVANYIKERTKNAQFLIISLRNNMFELADRLVGIYKTDNKTKCVTINPKGIHVM</sequence>
<evidence type="ECO:0000256" key="10">
    <source>
        <dbReference type="ARBA" id="ARBA00023306"/>
    </source>
</evidence>
<evidence type="ECO:0000256" key="3">
    <source>
        <dbReference type="ARBA" id="ARBA00022618"/>
    </source>
</evidence>
<dbReference type="GO" id="GO:0007076">
    <property type="term" value="P:mitotic chromosome condensation"/>
    <property type="evidence" value="ECO:0007669"/>
    <property type="project" value="TreeGrafter"/>
</dbReference>
<evidence type="ECO:0000313" key="15">
    <source>
        <dbReference type="Proteomes" id="UP001211065"/>
    </source>
</evidence>
<feature type="coiled-coil region" evidence="12">
    <location>
        <begin position="452"/>
        <end position="482"/>
    </location>
</feature>
<keyword evidence="6" id="KW-0067">ATP-binding</keyword>
<dbReference type="SMART" id="SM00968">
    <property type="entry name" value="SMC_hinge"/>
    <property type="match status" value="1"/>
</dbReference>
<comment type="similarity">
    <text evidence="2">Belongs to the SMC family. SMC4 subfamily.</text>
</comment>
<feature type="coiled-coil region" evidence="12">
    <location>
        <begin position="970"/>
        <end position="1053"/>
    </location>
</feature>
<feature type="coiled-coil region" evidence="12">
    <location>
        <begin position="294"/>
        <end position="356"/>
    </location>
</feature>
<dbReference type="GO" id="GO:0000796">
    <property type="term" value="C:condensin complex"/>
    <property type="evidence" value="ECO:0007669"/>
    <property type="project" value="TreeGrafter"/>
</dbReference>
<keyword evidence="8" id="KW-0226">DNA condensation</keyword>
<evidence type="ECO:0000256" key="11">
    <source>
        <dbReference type="PIRNR" id="PIRNR005719"/>
    </source>
</evidence>
<gene>
    <name evidence="14" type="ORF">HK099_004197</name>
</gene>
<dbReference type="InterPro" id="IPR003395">
    <property type="entry name" value="RecF/RecN/SMC_N"/>
</dbReference>
<comment type="caution">
    <text evidence="14">The sequence shown here is derived from an EMBL/GenBank/DDBJ whole genome shotgun (WGS) entry which is preliminary data.</text>
</comment>
<feature type="domain" description="SMC hinge" evidence="13">
    <location>
        <begin position="554"/>
        <end position="667"/>
    </location>
</feature>
<evidence type="ECO:0000259" key="13">
    <source>
        <dbReference type="SMART" id="SM00968"/>
    </source>
</evidence>
<name>A0AAD5U0K0_9FUNG</name>
<dbReference type="Proteomes" id="UP001211065">
    <property type="component" value="Unassembled WGS sequence"/>
</dbReference>
<dbReference type="GO" id="GO:0005524">
    <property type="term" value="F:ATP binding"/>
    <property type="evidence" value="ECO:0007669"/>
    <property type="project" value="UniProtKB-KW"/>
</dbReference>
<dbReference type="GO" id="GO:0016887">
    <property type="term" value="F:ATP hydrolysis activity"/>
    <property type="evidence" value="ECO:0007669"/>
    <property type="project" value="InterPro"/>
</dbReference>